<keyword evidence="5" id="KW-0472">Membrane</keyword>
<comment type="subcellular location">
    <subcellularLocation>
        <location evidence="1">Membrane</location>
        <topology evidence="1">Lipid-anchor</topology>
    </subcellularLocation>
</comment>
<proteinExistence type="predicted"/>
<feature type="chain" id="PRO_5006037733" description="Lipoprotein" evidence="8">
    <location>
        <begin position="25"/>
        <end position="69"/>
    </location>
</feature>
<feature type="signal peptide" evidence="8">
    <location>
        <begin position="1"/>
        <end position="24"/>
    </location>
</feature>
<keyword evidence="3 8" id="KW-0732">Signal</keyword>
<evidence type="ECO:0000256" key="5">
    <source>
        <dbReference type="ARBA" id="ARBA00023136"/>
    </source>
</evidence>
<evidence type="ECO:0000256" key="4">
    <source>
        <dbReference type="ARBA" id="ARBA00022852"/>
    </source>
</evidence>
<evidence type="ECO:0008006" key="10">
    <source>
        <dbReference type="Google" id="ProtNLM"/>
    </source>
</evidence>
<dbReference type="GO" id="GO:0044659">
    <property type="term" value="P:viral release from host cell by cytolysis"/>
    <property type="evidence" value="ECO:0007669"/>
    <property type="project" value="InterPro"/>
</dbReference>
<dbReference type="InterPro" id="IPR010346">
    <property type="entry name" value="O-spanin"/>
</dbReference>
<accession>A0A0N9MPX2</accession>
<keyword evidence="6" id="KW-0578">Host cell lysis by virus</keyword>
<organism evidence="9">
    <name type="scientific">Pseudomonas putida</name>
    <name type="common">Arthrobacter siderocapsulatus</name>
    <dbReference type="NCBI Taxonomy" id="303"/>
    <lineage>
        <taxon>Bacteria</taxon>
        <taxon>Pseudomonadati</taxon>
        <taxon>Pseudomonadota</taxon>
        <taxon>Gammaproteobacteria</taxon>
        <taxon>Pseudomonadales</taxon>
        <taxon>Pseudomonadaceae</taxon>
        <taxon>Pseudomonas</taxon>
    </lineage>
</organism>
<name>A0A0N9MPX2_PSEPU</name>
<evidence type="ECO:0000256" key="1">
    <source>
        <dbReference type="ARBA" id="ARBA00004635"/>
    </source>
</evidence>
<keyword evidence="2" id="KW-1188">Viral release from host cell</keyword>
<dbReference type="EMBL" id="KP698093">
    <property type="protein sequence ID" value="ALG76585.1"/>
    <property type="molecule type" value="Genomic_DNA"/>
</dbReference>
<evidence type="ECO:0000256" key="8">
    <source>
        <dbReference type="SAM" id="SignalP"/>
    </source>
</evidence>
<evidence type="ECO:0000256" key="6">
    <source>
        <dbReference type="ARBA" id="ARBA00023142"/>
    </source>
</evidence>
<keyword evidence="4" id="KW-0204">Cytolysis</keyword>
<evidence type="ECO:0000256" key="3">
    <source>
        <dbReference type="ARBA" id="ARBA00022729"/>
    </source>
</evidence>
<keyword evidence="7" id="KW-0449">Lipoprotein</keyword>
<evidence type="ECO:0000256" key="7">
    <source>
        <dbReference type="ARBA" id="ARBA00023288"/>
    </source>
</evidence>
<dbReference type="Pfam" id="PF06085">
    <property type="entry name" value="Rz1"/>
    <property type="match status" value="1"/>
</dbReference>
<evidence type="ECO:0000256" key="2">
    <source>
        <dbReference type="ARBA" id="ARBA00022612"/>
    </source>
</evidence>
<evidence type="ECO:0000313" key="9">
    <source>
        <dbReference type="EMBL" id="ALG76585.1"/>
    </source>
</evidence>
<sequence length="69" mass="7430">MRNRIRLGCVIALLLPICACRSWSSVTPPVPQCLTPPAPAAWIMAPYAPDLTRRMLDELSPLPTTATGG</sequence>
<dbReference type="GO" id="GO:0016020">
    <property type="term" value="C:membrane"/>
    <property type="evidence" value="ECO:0007669"/>
    <property type="project" value="UniProtKB-SubCell"/>
</dbReference>
<reference evidence="9" key="2">
    <citation type="submission" date="2015-01" db="EMBL/GenBank/DDBJ databases">
        <authorList>
            <person name="Xiang T."/>
            <person name="Song Y."/>
            <person name="Huang L."/>
            <person name="Wang B."/>
            <person name="Wu P."/>
        </authorList>
    </citation>
    <scope>NUCLEOTIDE SEQUENCE</scope>
    <source>
        <strain evidence="9">RW10S2</strain>
    </source>
</reference>
<dbReference type="AlphaFoldDB" id="A0A0N9MPX2"/>
<reference evidence="9" key="1">
    <citation type="journal article" date="2015" name="Genome Biol. Evol.">
        <title>Different Ancestries of R Tailocins in Rhizospheric Pseudomonas Isolates.</title>
        <authorList>
            <person name="Ghequire M.G."/>
            <person name="Dillen Y."/>
            <person name="Lambrichts I."/>
            <person name="Proost P."/>
            <person name="Wattiez R."/>
            <person name="De Mot R."/>
        </authorList>
    </citation>
    <scope>NUCLEOTIDE SEQUENCE</scope>
    <source>
        <strain evidence="9">RW10S2</strain>
    </source>
</reference>
<protein>
    <recommendedName>
        <fullName evidence="10">Lipoprotein</fullName>
    </recommendedName>
</protein>